<dbReference type="Pfam" id="PF13581">
    <property type="entry name" value="HATPase_c_2"/>
    <property type="match status" value="1"/>
</dbReference>
<dbReference type="GO" id="GO:0004674">
    <property type="term" value="F:protein serine/threonine kinase activity"/>
    <property type="evidence" value="ECO:0007669"/>
    <property type="project" value="UniProtKB-KW"/>
</dbReference>
<dbReference type="InterPro" id="IPR003594">
    <property type="entry name" value="HATPase_dom"/>
</dbReference>
<dbReference type="AlphaFoldDB" id="A0A918V0D6"/>
<keyword evidence="1" id="KW-0418">Kinase</keyword>
<protein>
    <recommendedName>
        <fullName evidence="2">Histidine kinase/HSP90-like ATPase domain-containing protein</fullName>
    </recommendedName>
</protein>
<dbReference type="InterPro" id="IPR050267">
    <property type="entry name" value="Anti-sigma-factor_SerPK"/>
</dbReference>
<reference evidence="3" key="2">
    <citation type="submission" date="2020-09" db="EMBL/GenBank/DDBJ databases">
        <authorList>
            <person name="Sun Q."/>
            <person name="Ohkuma M."/>
        </authorList>
    </citation>
    <scope>NUCLEOTIDE SEQUENCE</scope>
    <source>
        <strain evidence="3">JCM 4988</strain>
    </source>
</reference>
<name>A0A918V0D6_9ACTN</name>
<keyword evidence="4" id="KW-1185">Reference proteome</keyword>
<gene>
    <name evidence="3" type="ORF">GCM10010387_53300</name>
</gene>
<keyword evidence="1" id="KW-0723">Serine/threonine-protein kinase</keyword>
<sequence>MAMCGNGITDTRSRLRSALPFKAEPAGVSGLRLFARKQLHEWGIPEVSEKVQLAVTELATNVIKHVGLGTTAMLVMEPCDRSLRVELHDRSQSPPELSALEYGAEYGRGLYLLAGLASGWGTTVTAAGKSVWCEFDLRPEGPCQRSQRAMAVLESYRRASGGPGQAEVSHPSALENSTTGLISDLLHWAAARGSDPDAILKRAQMHCETGAA</sequence>
<dbReference type="Proteomes" id="UP000630936">
    <property type="component" value="Unassembled WGS sequence"/>
</dbReference>
<evidence type="ECO:0000256" key="1">
    <source>
        <dbReference type="ARBA" id="ARBA00022527"/>
    </source>
</evidence>
<evidence type="ECO:0000259" key="2">
    <source>
        <dbReference type="Pfam" id="PF13581"/>
    </source>
</evidence>
<accession>A0A918V0D6</accession>
<organism evidence="3 4">
    <name type="scientific">Streptomyces inusitatus</name>
    <dbReference type="NCBI Taxonomy" id="68221"/>
    <lineage>
        <taxon>Bacteria</taxon>
        <taxon>Bacillati</taxon>
        <taxon>Actinomycetota</taxon>
        <taxon>Actinomycetes</taxon>
        <taxon>Kitasatosporales</taxon>
        <taxon>Streptomycetaceae</taxon>
        <taxon>Streptomyces</taxon>
    </lineage>
</organism>
<feature type="domain" description="Histidine kinase/HSP90-like ATPase" evidence="2">
    <location>
        <begin position="21"/>
        <end position="119"/>
    </location>
</feature>
<dbReference type="RefSeq" id="WP_229869360.1">
    <property type="nucleotide sequence ID" value="NZ_BMWG01000021.1"/>
</dbReference>
<comment type="caution">
    <text evidence="3">The sequence shown here is derived from an EMBL/GenBank/DDBJ whole genome shotgun (WGS) entry which is preliminary data.</text>
</comment>
<reference evidence="3" key="1">
    <citation type="journal article" date="2014" name="Int. J. Syst. Evol. Microbiol.">
        <title>Complete genome sequence of Corynebacterium casei LMG S-19264T (=DSM 44701T), isolated from a smear-ripened cheese.</title>
        <authorList>
            <consortium name="US DOE Joint Genome Institute (JGI-PGF)"/>
            <person name="Walter F."/>
            <person name="Albersmeier A."/>
            <person name="Kalinowski J."/>
            <person name="Ruckert C."/>
        </authorList>
    </citation>
    <scope>NUCLEOTIDE SEQUENCE</scope>
    <source>
        <strain evidence="3">JCM 4988</strain>
    </source>
</reference>
<dbReference type="Gene3D" id="3.30.565.10">
    <property type="entry name" value="Histidine kinase-like ATPase, C-terminal domain"/>
    <property type="match status" value="1"/>
</dbReference>
<dbReference type="CDD" id="cd16936">
    <property type="entry name" value="HATPase_RsbW-like"/>
    <property type="match status" value="1"/>
</dbReference>
<proteinExistence type="predicted"/>
<dbReference type="InterPro" id="IPR036890">
    <property type="entry name" value="HATPase_C_sf"/>
</dbReference>
<dbReference type="PANTHER" id="PTHR35526:SF3">
    <property type="entry name" value="ANTI-SIGMA-F FACTOR RSBW"/>
    <property type="match status" value="1"/>
</dbReference>
<keyword evidence="1" id="KW-0808">Transferase</keyword>
<evidence type="ECO:0000313" key="3">
    <source>
        <dbReference type="EMBL" id="GGZ52361.1"/>
    </source>
</evidence>
<evidence type="ECO:0000313" key="4">
    <source>
        <dbReference type="Proteomes" id="UP000630936"/>
    </source>
</evidence>
<dbReference type="EMBL" id="BMWG01000021">
    <property type="protein sequence ID" value="GGZ52361.1"/>
    <property type="molecule type" value="Genomic_DNA"/>
</dbReference>
<dbReference type="PANTHER" id="PTHR35526">
    <property type="entry name" value="ANTI-SIGMA-F FACTOR RSBW-RELATED"/>
    <property type="match status" value="1"/>
</dbReference>